<evidence type="ECO:0000256" key="3">
    <source>
        <dbReference type="ARBA" id="ARBA00022705"/>
    </source>
</evidence>
<dbReference type="GO" id="GO:0004519">
    <property type="term" value="F:endonuclease activity"/>
    <property type="evidence" value="ECO:0007669"/>
    <property type="project" value="UniProtKB-KW"/>
</dbReference>
<reference evidence="9 10" key="1">
    <citation type="submission" date="2023-02" db="EMBL/GenBank/DDBJ databases">
        <title>Bacterial whole genomic sequence of Curvibacter sp. HBC61.</title>
        <authorList>
            <person name="Le V."/>
            <person name="Ko S.-R."/>
            <person name="Ahn C.-Y."/>
            <person name="Oh H.-M."/>
        </authorList>
    </citation>
    <scope>NUCLEOTIDE SEQUENCE [LARGE SCALE GENOMIC DNA]</scope>
    <source>
        <strain evidence="9 10">HBC61</strain>
    </source>
</reference>
<dbReference type="Pfam" id="PF05840">
    <property type="entry name" value="Phage_GPA"/>
    <property type="match status" value="1"/>
</dbReference>
<comment type="function">
    <text evidence="1">Possible endonuclease which induces a single-strand cut and initiates DNA replication.</text>
</comment>
<evidence type="ECO:0000256" key="4">
    <source>
        <dbReference type="ARBA" id="ARBA00022722"/>
    </source>
</evidence>
<evidence type="ECO:0000256" key="2">
    <source>
        <dbReference type="ARBA" id="ARBA00009260"/>
    </source>
</evidence>
<feature type="region of interest" description="Disordered" evidence="7">
    <location>
        <begin position="477"/>
        <end position="502"/>
    </location>
</feature>
<evidence type="ECO:0000313" key="10">
    <source>
        <dbReference type="Proteomes" id="UP001528673"/>
    </source>
</evidence>
<evidence type="ECO:0000256" key="7">
    <source>
        <dbReference type="SAM" id="MobiDB-lite"/>
    </source>
</evidence>
<evidence type="ECO:0000259" key="8">
    <source>
        <dbReference type="Pfam" id="PF05840"/>
    </source>
</evidence>
<dbReference type="Proteomes" id="UP001528673">
    <property type="component" value="Unassembled WGS sequence"/>
</dbReference>
<dbReference type="RefSeq" id="WP_273949949.1">
    <property type="nucleotide sequence ID" value="NZ_JAQSIP010000003.1"/>
</dbReference>
<dbReference type="InterPro" id="IPR008766">
    <property type="entry name" value="Replication_gene_A-like"/>
</dbReference>
<gene>
    <name evidence="9" type="ORF">PSQ40_06680</name>
</gene>
<keyword evidence="3" id="KW-0235">DNA replication</keyword>
<organism evidence="9 10">
    <name type="scientific">Curvibacter cyanobacteriorum</name>
    <dbReference type="NCBI Taxonomy" id="3026422"/>
    <lineage>
        <taxon>Bacteria</taxon>
        <taxon>Pseudomonadati</taxon>
        <taxon>Pseudomonadota</taxon>
        <taxon>Betaproteobacteria</taxon>
        <taxon>Burkholderiales</taxon>
        <taxon>Comamonadaceae</taxon>
        <taxon>Curvibacter</taxon>
    </lineage>
</organism>
<comment type="caution">
    <text evidence="9">The sequence shown here is derived from an EMBL/GenBank/DDBJ whole genome shotgun (WGS) entry which is preliminary data.</text>
</comment>
<sequence length="512" mass="57591">MLQRMPSDAEWTQSRVNSLPKRWADDLIVRWQYHQATDYRAANVELRTTTESLLQVRIPLDASDSTLCEAAAALAKRCFSRAELYHNAPDLRAAMARICIDHHITPPGDHHKDGPAIARMGCAQWWRRKLRKQHAQIVEASAIRIGRVNRSADLYVSEERFRARQQQNARNAETLESTLARNELGQEYTLAELAATSTANKSNRRAELMTRISGFERIARHLDHAGEFITLTCPSRFHRWRTVNHGQKVIENLLYDPLETPATAQRHLAQVWACIRASLKRQDIAVYGFRIAEPQHDGTPHWHLLLFCAADHVQALRDTIRRHALKDSPNERGAAQHRCDFKSIDWAKGSAAGYIAKYVAKNIDGHQVGNDFHGKPATETAQRVEAWASTWGIRQFQQIGGAPVGVWRELRRIPALPGGVPAHLRQAHEAVNKMAQIDGHESACVAWDQYCMAQGGPTCGRAAAITLAMVQPEKLGRYGDEATPRPIGVEPRRPPKLPHPWPPKLLHLAGVN</sequence>
<keyword evidence="10" id="KW-1185">Reference proteome</keyword>
<evidence type="ECO:0000256" key="1">
    <source>
        <dbReference type="ARBA" id="ARBA00003293"/>
    </source>
</evidence>
<evidence type="ECO:0000256" key="6">
    <source>
        <dbReference type="ARBA" id="ARBA00022801"/>
    </source>
</evidence>
<dbReference type="EMBL" id="JAQSIP010000003">
    <property type="protein sequence ID" value="MDD0838251.1"/>
    <property type="molecule type" value="Genomic_DNA"/>
</dbReference>
<name>A0ABT5MY86_9BURK</name>
<evidence type="ECO:0000256" key="5">
    <source>
        <dbReference type="ARBA" id="ARBA00022759"/>
    </source>
</evidence>
<comment type="similarity">
    <text evidence="2">Belongs to the phage GPA family.</text>
</comment>
<keyword evidence="4" id="KW-0540">Nuclease</keyword>
<keyword evidence="5 9" id="KW-0255">Endonuclease</keyword>
<accession>A0ABT5MY86</accession>
<evidence type="ECO:0000313" key="9">
    <source>
        <dbReference type="EMBL" id="MDD0838251.1"/>
    </source>
</evidence>
<keyword evidence="6" id="KW-0378">Hydrolase</keyword>
<feature type="domain" description="Replication gene A protein-like" evidence="8">
    <location>
        <begin position="91"/>
        <end position="365"/>
    </location>
</feature>
<protein>
    <submittedName>
        <fullName evidence="9">Replication endonuclease</fullName>
    </submittedName>
</protein>
<proteinExistence type="inferred from homology"/>